<dbReference type="EMBL" id="ADZX01000432">
    <property type="protein sequence ID" value="EFK96635.1"/>
    <property type="molecule type" value="Genomic_DNA"/>
</dbReference>
<dbReference type="EC" id="2.1.1.-" evidence="2"/>
<dbReference type="CDD" id="cd02440">
    <property type="entry name" value="AdoMet_MTases"/>
    <property type="match status" value="1"/>
</dbReference>
<protein>
    <submittedName>
        <fullName evidence="2">Methyltransferase type 11</fullName>
        <ecNumber evidence="2">2.1.1.-</ecNumber>
    </submittedName>
</protein>
<organism evidence="2">
    <name type="scientific">sediment metagenome</name>
    <dbReference type="NCBI Taxonomy" id="749907"/>
    <lineage>
        <taxon>unclassified sequences</taxon>
        <taxon>metagenomes</taxon>
        <taxon>ecological metagenomes</taxon>
    </lineage>
</organism>
<accession>D9PIH0</accession>
<keyword evidence="2" id="KW-0489">Methyltransferase</keyword>
<proteinExistence type="predicted"/>
<dbReference type="InterPro" id="IPR029063">
    <property type="entry name" value="SAM-dependent_MTases_sf"/>
</dbReference>
<dbReference type="Pfam" id="PF13649">
    <property type="entry name" value="Methyltransf_25"/>
    <property type="match status" value="1"/>
</dbReference>
<dbReference type="Gene3D" id="3.40.50.150">
    <property type="entry name" value="Vaccinia Virus protein VP39"/>
    <property type="match status" value="1"/>
</dbReference>
<name>D9PIH0_9ZZZZ</name>
<evidence type="ECO:0000259" key="1">
    <source>
        <dbReference type="Pfam" id="PF13649"/>
    </source>
</evidence>
<dbReference type="GO" id="GO:0008168">
    <property type="term" value="F:methyltransferase activity"/>
    <property type="evidence" value="ECO:0007669"/>
    <property type="project" value="UniProtKB-KW"/>
</dbReference>
<reference evidence="2" key="1">
    <citation type="submission" date="2010-07" db="EMBL/GenBank/DDBJ databases">
        <authorList>
            <consortium name="CONSOLIDER consortium CSD2007-00005"/>
            <person name="Guazzaroni M.-E."/>
            <person name="Richter M."/>
            <person name="Garcia-Salamanca A."/>
            <person name="Yarza P."/>
            <person name="Ferrer M."/>
        </authorList>
    </citation>
    <scope>NUCLEOTIDE SEQUENCE</scope>
</reference>
<dbReference type="InterPro" id="IPR041698">
    <property type="entry name" value="Methyltransf_25"/>
</dbReference>
<sequence>MGSWAEYYQQDYTLPWIHEHLANMGQFIETCKRHFCGQRILEIGTGTGLLAIYFSQAGYEVTGVDSDRAVITSNMRLNRRFDGHARFLVGDMFDLPFEADTFDSCYHQGLMEHFDEPEILEALTLQLTVCRQVVFSVPTRMWRGGVFGDERMWSGAHWLRLLKDFRVIDVSGSAYVSFGTRAMHFAGRRITGYRPGRLFRQLALRRAGELCIVMERR</sequence>
<comment type="caution">
    <text evidence="2">The sequence shown here is derived from an EMBL/GenBank/DDBJ whole genome shotgun (WGS) entry which is preliminary data.</text>
</comment>
<dbReference type="AlphaFoldDB" id="D9PIH0"/>
<dbReference type="SUPFAM" id="SSF53335">
    <property type="entry name" value="S-adenosyl-L-methionine-dependent methyltransferases"/>
    <property type="match status" value="1"/>
</dbReference>
<gene>
    <name evidence="2" type="ORF">LDC_1328</name>
</gene>
<feature type="domain" description="Methyltransferase" evidence="1">
    <location>
        <begin position="40"/>
        <end position="124"/>
    </location>
</feature>
<reference evidence="2" key="2">
    <citation type="journal article" date="2011" name="Microb. Ecol.">
        <title>Taxonomic and Functional Metagenomic Profiling of the Microbial Community in the Anoxic Sediment of a Sub-saline Shallow Lake (Laguna de Carrizo, Central Spain).</title>
        <authorList>
            <person name="Ferrer M."/>
            <person name="Guazzaroni M.E."/>
            <person name="Richter M."/>
            <person name="Garcia-Salamanca A."/>
            <person name="Yarza P."/>
            <person name="Suarez-Suarez A."/>
            <person name="Solano J."/>
            <person name="Alcaide M."/>
            <person name="van Dillewijn P."/>
            <person name="Molina-Henares M.A."/>
            <person name="Lopez-Cortes N."/>
            <person name="Al-Ramahi Y."/>
            <person name="Guerrero C."/>
            <person name="Acosta A."/>
            <person name="de Eugenio L.I."/>
            <person name="Martinez V."/>
            <person name="Marques S."/>
            <person name="Rojo F."/>
            <person name="Santero E."/>
            <person name="Genilloud O."/>
            <person name="Perez-Perez J."/>
            <person name="Rossello-Mora R."/>
            <person name="Ramos J.L."/>
        </authorList>
    </citation>
    <scope>NUCLEOTIDE SEQUENCE</scope>
</reference>
<evidence type="ECO:0000313" key="2">
    <source>
        <dbReference type="EMBL" id="EFK96635.1"/>
    </source>
</evidence>
<dbReference type="GO" id="GO:0032259">
    <property type="term" value="P:methylation"/>
    <property type="evidence" value="ECO:0007669"/>
    <property type="project" value="UniProtKB-KW"/>
</dbReference>
<keyword evidence="2" id="KW-0808">Transferase</keyword>